<proteinExistence type="predicted"/>
<keyword evidence="3" id="KW-1185">Reference proteome</keyword>
<feature type="chain" id="PRO_5041194938" evidence="1">
    <location>
        <begin position="16"/>
        <end position="466"/>
    </location>
</feature>
<protein>
    <submittedName>
        <fullName evidence="2">Uncharacterized protein</fullName>
    </submittedName>
</protein>
<dbReference type="Proteomes" id="UP001147746">
    <property type="component" value="Unassembled WGS sequence"/>
</dbReference>
<dbReference type="InterPro" id="IPR012332">
    <property type="entry name" value="Autotransporter_pectin_lyase_C"/>
</dbReference>
<organism evidence="2 3">
    <name type="scientific">Penicillium atrosanguineum</name>
    <dbReference type="NCBI Taxonomy" id="1132637"/>
    <lineage>
        <taxon>Eukaryota</taxon>
        <taxon>Fungi</taxon>
        <taxon>Dikarya</taxon>
        <taxon>Ascomycota</taxon>
        <taxon>Pezizomycotina</taxon>
        <taxon>Eurotiomycetes</taxon>
        <taxon>Eurotiomycetidae</taxon>
        <taxon>Eurotiales</taxon>
        <taxon>Aspergillaceae</taxon>
        <taxon>Penicillium</taxon>
    </lineage>
</organism>
<name>A0A9W9U2S9_9EURO</name>
<dbReference type="OrthoDB" id="10018600at2759"/>
<comment type="caution">
    <text evidence="2">The sequence shown here is derived from an EMBL/GenBank/DDBJ whole genome shotgun (WGS) entry which is preliminary data.</text>
</comment>
<dbReference type="AlphaFoldDB" id="A0A9W9U2S9"/>
<gene>
    <name evidence="2" type="ORF">N7476_009165</name>
</gene>
<evidence type="ECO:0000256" key="1">
    <source>
        <dbReference type="SAM" id="SignalP"/>
    </source>
</evidence>
<dbReference type="EMBL" id="JAPZBO010000008">
    <property type="protein sequence ID" value="KAJ5308509.1"/>
    <property type="molecule type" value="Genomic_DNA"/>
</dbReference>
<dbReference type="Gene3D" id="2.160.20.20">
    <property type="match status" value="1"/>
</dbReference>
<evidence type="ECO:0000313" key="3">
    <source>
        <dbReference type="Proteomes" id="UP001147746"/>
    </source>
</evidence>
<evidence type="ECO:0000313" key="2">
    <source>
        <dbReference type="EMBL" id="KAJ5308509.1"/>
    </source>
</evidence>
<accession>A0A9W9U2S9</accession>
<reference evidence="2" key="2">
    <citation type="journal article" date="2023" name="IMA Fungus">
        <title>Comparative genomic study of the Penicillium genus elucidates a diverse pangenome and 15 lateral gene transfer events.</title>
        <authorList>
            <person name="Petersen C."/>
            <person name="Sorensen T."/>
            <person name="Nielsen M.R."/>
            <person name="Sondergaard T.E."/>
            <person name="Sorensen J.L."/>
            <person name="Fitzpatrick D.A."/>
            <person name="Frisvad J.C."/>
            <person name="Nielsen K.L."/>
        </authorList>
    </citation>
    <scope>NUCLEOTIDE SEQUENCE</scope>
    <source>
        <strain evidence="2">IBT 21472</strain>
    </source>
</reference>
<sequence>MFPKAIILFPALALASITIEDPSDVIKPTWWKADNVIIPDYDIAMISTQPSDIEATHKVDDKSGSADHVTWTATANDTSVLLVANDADFTGSYINFKKSGYATNLNTASFWGFNAAINVANASTAVFDNVNVTVHNGAAQFYSYGTDTVINVTNSWLYSSGPISHGLYAAGNGTIHGKNLQVYSGGKRSSSFSGDSPGGYIYVEDSIAHAAGIGSATFYALGLIDAKNVVSLSENGPVVFSDGAQTATLVNCDCTAGLLGGVAMFSSSTRNSGAVLNLTDTKFTTLGKAMPGLWFGNLIADAYLNNAELNTKSGILVVANYSQITQDFDYYADYDDNNSLKPAEVTIAITESDLKGDLVAYNGSYIGWSLSKYSTWTGAAYSGYKEATFDVSLDSTSTWTMTADTTVQNFTNSLSSLENIYSHGHTLYYNSTVSTWLKGKSVRLSGGGYARPISKTSSRVQRSYKA</sequence>
<reference evidence="2" key="1">
    <citation type="submission" date="2022-12" db="EMBL/GenBank/DDBJ databases">
        <authorList>
            <person name="Petersen C."/>
        </authorList>
    </citation>
    <scope>NUCLEOTIDE SEQUENCE</scope>
    <source>
        <strain evidence="2">IBT 21472</strain>
    </source>
</reference>
<feature type="signal peptide" evidence="1">
    <location>
        <begin position="1"/>
        <end position="15"/>
    </location>
</feature>
<keyword evidence="1" id="KW-0732">Signal</keyword>